<reference evidence="3" key="1">
    <citation type="submission" date="2009-08" db="EMBL/GenBank/DDBJ databases">
        <title>Annotation of Salpingoeca rosetta.</title>
        <authorList>
            <consortium name="The Broad Institute Genome Sequencing Platform"/>
            <person name="Russ C."/>
            <person name="Cuomo C."/>
            <person name="Burger G."/>
            <person name="Gray M.W."/>
            <person name="Holland P.W.H."/>
            <person name="King N."/>
            <person name="Lang F.B.F."/>
            <person name="Roger A.J."/>
            <person name="Ruiz-Trillo I."/>
            <person name="Young S.K."/>
            <person name="Zeng Q."/>
            <person name="Gargeya S."/>
            <person name="Alvarado L."/>
            <person name="Berlin A."/>
            <person name="Chapman S.B."/>
            <person name="Chen Z."/>
            <person name="Freedman E."/>
            <person name="Gellesch M."/>
            <person name="Goldberg J."/>
            <person name="Griggs A."/>
            <person name="Gujja S."/>
            <person name="Heilman E."/>
            <person name="Heiman D."/>
            <person name="Howarth C."/>
            <person name="Mehta T."/>
            <person name="Neiman D."/>
            <person name="Pearson M."/>
            <person name="Roberts A."/>
            <person name="Saif S."/>
            <person name="Shea T."/>
            <person name="Shenoy N."/>
            <person name="Sisk P."/>
            <person name="Stolte C."/>
            <person name="Sykes S."/>
            <person name="White J."/>
            <person name="Yandava C."/>
            <person name="Haas B."/>
            <person name="Nusbaum C."/>
            <person name="Birren B."/>
        </authorList>
    </citation>
    <scope>NUCLEOTIDE SEQUENCE [LARGE SCALE GENOMIC DNA]</scope>
    <source>
        <strain evidence="3">ATCC 50818</strain>
    </source>
</reference>
<dbReference type="GeneID" id="16070337"/>
<dbReference type="OMA" id="CLGGFGK"/>
<dbReference type="RefSeq" id="XP_004989783.1">
    <property type="nucleotide sequence ID" value="XM_004989726.1"/>
</dbReference>
<dbReference type="FunCoup" id="F2ULV8">
    <property type="interactions" value="499"/>
</dbReference>
<dbReference type="Proteomes" id="UP000007799">
    <property type="component" value="Unassembled WGS sequence"/>
</dbReference>
<sequence>MSLRAVVAASRRLLHTTPRTAMGVVEDAVREKLTARFKPQHLEIINESFKHNVPKGSETHFKVIIVAPEFEGMPLIKRSREVYATLDKEMAGPIHALSITARTPAQWEKNANVSPTPNCLGGNKL</sequence>
<dbReference type="EMBL" id="GL832981">
    <property type="protein sequence ID" value="EGD78107.1"/>
    <property type="molecule type" value="Genomic_DNA"/>
</dbReference>
<dbReference type="GO" id="GO:1990229">
    <property type="term" value="C:iron-sulfur cluster assembly complex"/>
    <property type="evidence" value="ECO:0007669"/>
    <property type="project" value="UniProtKB-ARBA"/>
</dbReference>
<dbReference type="eggNOG" id="KOG2313">
    <property type="taxonomic scope" value="Eukaryota"/>
</dbReference>
<evidence type="ECO:0000256" key="1">
    <source>
        <dbReference type="ARBA" id="ARBA00005578"/>
    </source>
</evidence>
<keyword evidence="4" id="KW-1185">Reference proteome</keyword>
<dbReference type="KEGG" id="sre:PTSG_08985"/>
<dbReference type="OrthoDB" id="4983at2759"/>
<dbReference type="InterPro" id="IPR050961">
    <property type="entry name" value="BolA/IbaG_stress_morph_reg"/>
</dbReference>
<dbReference type="SUPFAM" id="SSF82657">
    <property type="entry name" value="BolA-like"/>
    <property type="match status" value="1"/>
</dbReference>
<evidence type="ECO:0000313" key="4">
    <source>
        <dbReference type="Proteomes" id="UP000007799"/>
    </source>
</evidence>
<comment type="similarity">
    <text evidence="1 2">Belongs to the BolA/IbaG family.</text>
</comment>
<dbReference type="InterPro" id="IPR002634">
    <property type="entry name" value="BolA"/>
</dbReference>
<gene>
    <name evidence="3" type="ORF">PTSG_08985</name>
</gene>
<dbReference type="InterPro" id="IPR036065">
    <property type="entry name" value="BolA-like_sf"/>
</dbReference>
<dbReference type="PANTHER" id="PTHR46229:SF2">
    <property type="entry name" value="BOLA-LIKE PROTEIN 1"/>
    <property type="match status" value="1"/>
</dbReference>
<dbReference type="STRING" id="946362.F2ULV8"/>
<dbReference type="PIRSF" id="PIRSF003113">
    <property type="entry name" value="BolA"/>
    <property type="match status" value="1"/>
</dbReference>
<evidence type="ECO:0000313" key="3">
    <source>
        <dbReference type="EMBL" id="EGD78107.1"/>
    </source>
</evidence>
<proteinExistence type="inferred from homology"/>
<accession>F2ULV8</accession>
<dbReference type="InParanoid" id="F2ULV8"/>
<dbReference type="Pfam" id="PF01722">
    <property type="entry name" value="BolA"/>
    <property type="match status" value="1"/>
</dbReference>
<evidence type="ECO:0000256" key="2">
    <source>
        <dbReference type="RuleBase" id="RU003860"/>
    </source>
</evidence>
<dbReference type="AlphaFoldDB" id="F2ULV8"/>
<dbReference type="FunFam" id="3.30.300.90:FF:000001">
    <property type="entry name" value="Transcriptional regulator BolA"/>
    <property type="match status" value="1"/>
</dbReference>
<dbReference type="Gene3D" id="3.30.300.90">
    <property type="entry name" value="BolA-like"/>
    <property type="match status" value="1"/>
</dbReference>
<dbReference type="GO" id="GO:0005739">
    <property type="term" value="C:mitochondrion"/>
    <property type="evidence" value="ECO:0007669"/>
    <property type="project" value="TreeGrafter"/>
</dbReference>
<name>F2ULV8_SALR5</name>
<dbReference type="PANTHER" id="PTHR46229">
    <property type="entry name" value="BOLA TRANSCRIPTION REGULATOR"/>
    <property type="match status" value="1"/>
</dbReference>
<organism evidence="4">
    <name type="scientific">Salpingoeca rosetta (strain ATCC 50818 / BSB-021)</name>
    <dbReference type="NCBI Taxonomy" id="946362"/>
    <lineage>
        <taxon>Eukaryota</taxon>
        <taxon>Choanoflagellata</taxon>
        <taxon>Craspedida</taxon>
        <taxon>Salpingoecidae</taxon>
        <taxon>Salpingoeca</taxon>
    </lineage>
</organism>
<protein>
    <submittedName>
        <fullName evidence="3">BolA family protein</fullName>
    </submittedName>
</protein>